<dbReference type="PANTHER" id="PTHR42776">
    <property type="entry name" value="SERINE PEPTIDASE S9 FAMILY MEMBER"/>
    <property type="match status" value="1"/>
</dbReference>
<evidence type="ECO:0000313" key="4">
    <source>
        <dbReference type="EMBL" id="PCD03110.1"/>
    </source>
</evidence>
<keyword evidence="2" id="KW-0732">Signal</keyword>
<name>A0A2A4B4V8_9SPHN</name>
<dbReference type="OrthoDB" id="1094230at2"/>
<dbReference type="Pfam" id="PF00326">
    <property type="entry name" value="Peptidase_S9"/>
    <property type="match status" value="1"/>
</dbReference>
<feature type="signal peptide" evidence="2">
    <location>
        <begin position="1"/>
        <end position="21"/>
    </location>
</feature>
<evidence type="ECO:0000259" key="3">
    <source>
        <dbReference type="Pfam" id="PF00326"/>
    </source>
</evidence>
<dbReference type="InterPro" id="IPR029058">
    <property type="entry name" value="AB_hydrolase_fold"/>
</dbReference>
<keyword evidence="1" id="KW-0378">Hydrolase</keyword>
<dbReference type="EMBL" id="NWMW01000001">
    <property type="protein sequence ID" value="PCD03110.1"/>
    <property type="molecule type" value="Genomic_DNA"/>
</dbReference>
<dbReference type="Proteomes" id="UP000218366">
    <property type="component" value="Unassembled WGS sequence"/>
</dbReference>
<evidence type="ECO:0000313" key="5">
    <source>
        <dbReference type="Proteomes" id="UP000218366"/>
    </source>
</evidence>
<evidence type="ECO:0000256" key="2">
    <source>
        <dbReference type="SAM" id="SignalP"/>
    </source>
</evidence>
<evidence type="ECO:0000256" key="1">
    <source>
        <dbReference type="ARBA" id="ARBA00022801"/>
    </source>
</evidence>
<feature type="domain" description="Peptidase S9 prolyl oligopeptidase catalytic" evidence="3">
    <location>
        <begin position="444"/>
        <end position="649"/>
    </location>
</feature>
<dbReference type="InterPro" id="IPR001375">
    <property type="entry name" value="Peptidase_S9_cat"/>
</dbReference>
<reference evidence="4 5" key="1">
    <citation type="submission" date="2017-09" db="EMBL/GenBank/DDBJ databases">
        <title>Sphingomonas spermidinifaciens 9NM-10, whole genome shotgun sequence.</title>
        <authorList>
            <person name="Feng G."/>
            <person name="Zhu H."/>
        </authorList>
    </citation>
    <scope>NUCLEOTIDE SEQUENCE [LARGE SCALE GENOMIC DNA]</scope>
    <source>
        <strain evidence="4 5">9NM-10</strain>
    </source>
</reference>
<dbReference type="AlphaFoldDB" id="A0A2A4B4V8"/>
<proteinExistence type="predicted"/>
<feature type="chain" id="PRO_5013331348" evidence="2">
    <location>
        <begin position="22"/>
        <end position="654"/>
    </location>
</feature>
<dbReference type="GO" id="GO:0006508">
    <property type="term" value="P:proteolysis"/>
    <property type="evidence" value="ECO:0007669"/>
    <property type="project" value="InterPro"/>
</dbReference>
<dbReference type="GO" id="GO:0004252">
    <property type="term" value="F:serine-type endopeptidase activity"/>
    <property type="evidence" value="ECO:0007669"/>
    <property type="project" value="TreeGrafter"/>
</dbReference>
<dbReference type="Gene3D" id="2.120.10.30">
    <property type="entry name" value="TolB, C-terminal domain"/>
    <property type="match status" value="1"/>
</dbReference>
<dbReference type="PANTHER" id="PTHR42776:SF27">
    <property type="entry name" value="DIPEPTIDYL PEPTIDASE FAMILY MEMBER 6"/>
    <property type="match status" value="1"/>
</dbReference>
<accession>A0A2A4B4V8</accession>
<dbReference type="Gene3D" id="3.40.50.1820">
    <property type="entry name" value="alpha/beta hydrolase"/>
    <property type="match status" value="1"/>
</dbReference>
<comment type="caution">
    <text evidence="4">The sequence shown here is derived from an EMBL/GenBank/DDBJ whole genome shotgun (WGS) entry which is preliminary data.</text>
</comment>
<organism evidence="4 5">
    <name type="scientific">Sphingomonas spermidinifaciens</name>
    <dbReference type="NCBI Taxonomy" id="1141889"/>
    <lineage>
        <taxon>Bacteria</taxon>
        <taxon>Pseudomonadati</taxon>
        <taxon>Pseudomonadota</taxon>
        <taxon>Alphaproteobacteria</taxon>
        <taxon>Sphingomonadales</taxon>
        <taxon>Sphingomonadaceae</taxon>
        <taxon>Sphingomonas</taxon>
    </lineage>
</organism>
<dbReference type="SUPFAM" id="SSF53474">
    <property type="entry name" value="alpha/beta-Hydrolases"/>
    <property type="match status" value="1"/>
</dbReference>
<protein>
    <submittedName>
        <fullName evidence="4">S9 family peptidase</fullName>
    </submittedName>
</protein>
<keyword evidence="5" id="KW-1185">Reference proteome</keyword>
<gene>
    <name evidence="4" type="ORF">COC42_01425</name>
</gene>
<dbReference type="RefSeq" id="WP_096341509.1">
    <property type="nucleotide sequence ID" value="NZ_NWMW01000001.1"/>
</dbReference>
<dbReference type="SUPFAM" id="SSF82171">
    <property type="entry name" value="DPP6 N-terminal domain-like"/>
    <property type="match status" value="1"/>
</dbReference>
<dbReference type="InterPro" id="IPR011042">
    <property type="entry name" value="6-blade_b-propeller_TolB-like"/>
</dbReference>
<sequence>MPRLKPLFLAATILAAPVAAQQQPAAPAAASTRQVGTATLQNVPEIPADVRAAVQRYQNSRSAEFQDWLPDGTMLIATRFGATAQLHHVAAPGADRRQITFYASPVAGADALPGQGNRFILTRDTDGDEWFQLAVKGLSGPEALLTEPGTRNGSLVLAKDGSLAVWARATKGAATYTILSADPRQPGTRRELYKADGAVAPADLSEDKSKLVFLRSISNRESQIFVLDLASGQASRIAPTAPAARYEDPRFLPGGKSLIAISDRDSDVRRLVEIDLATGAERVLTPGLKWDVESYDLSGDGRILAYAINEDGFSRVVVQDRVTRRALPQPTLPKGVLSALKFAPDNRRLAIGLSTATSAGDVWTYDAVAGGQLTRWTNSELGDLDPAKLAEPSLIRFKSFDGLSVPAFVYRPTGVPAGTRTPVIIDIHGGPEAQTRPSWNYGAQYFADVLGATVILPNVRGSDGYGKRYLNLDNAEKREDSVKDIGALLDWVKAQPNLDAGKVAVYGQSYGGYMSLAVMTHYSDRLVGGVERYGISDFRTFLERTEAYRRDNRRAEYGDERDPEMAKVFARIAPMANLPKITKPMLVMQGAQDPRVPQFESDQVVAKLRGQGVETWYVLFSDEGHGFQKKGNNDLRREVETMFLRKLFAQTPAK</sequence>